<evidence type="ECO:0000313" key="7">
    <source>
        <dbReference type="EMBL" id="VWQ35409.1"/>
    </source>
</evidence>
<comment type="catalytic activity">
    <reaction evidence="5">
        <text>L-cysteine + L-glutamate + ATP = gamma-L-glutamyl-L-cysteine + ADP + phosphate + H(+)</text>
        <dbReference type="Rhea" id="RHEA:13285"/>
        <dbReference type="ChEBI" id="CHEBI:15378"/>
        <dbReference type="ChEBI" id="CHEBI:29985"/>
        <dbReference type="ChEBI" id="CHEBI:30616"/>
        <dbReference type="ChEBI" id="CHEBI:35235"/>
        <dbReference type="ChEBI" id="CHEBI:43474"/>
        <dbReference type="ChEBI" id="CHEBI:58173"/>
        <dbReference type="ChEBI" id="CHEBI:456216"/>
        <dbReference type="EC" id="6.3.2.2"/>
    </reaction>
</comment>
<evidence type="ECO:0000256" key="3">
    <source>
        <dbReference type="ARBA" id="ARBA00022741"/>
    </source>
</evidence>
<dbReference type="Gene3D" id="3.30.590.20">
    <property type="match status" value="1"/>
</dbReference>
<sequence>MFEEQIASDFTQMFPETREGLRTVGREAEYTVVDSNGFAVDIEPLLQKMFEQYNDYSIVRKDGVKIGIKTTDHQFLKEVGKGTIEVVSRPCGDLWELRSVHQIAMRRLLSEANKIGYSILGIGLHPRSTPSWDLLTKKPHYRVLYNLIPEVWDWFELMSGDQLHVSIQQNELLTVVNVANAASFIVTALCGNSSIYDSRIAPAVSYREYHLQQILADSSRHGPTPFAPTKKDLIANVSGRRHLFFSDAKQYRVDFDSFQNWTEAFQSYSKEIFHEYLFHSHYSWNSARLRPLTGTIEMRASCQLPPAIDGASSALYLGLIEGTNDLYPLLSKTFKQSKELYLNTCLKGMDSVDSSIIRQVLDVCSQSLRNRGRGEEKLLDPMYAILANKENPGQKMRAIFQSEGLSEVINHCRWTEEDIDTYLEQ</sequence>
<evidence type="ECO:0000313" key="9">
    <source>
        <dbReference type="Proteomes" id="UP000494270"/>
    </source>
</evidence>
<dbReference type="Pfam" id="PF04107">
    <property type="entry name" value="GCS2"/>
    <property type="match status" value="1"/>
</dbReference>
<dbReference type="GO" id="GO:0005524">
    <property type="term" value="F:ATP binding"/>
    <property type="evidence" value="ECO:0007669"/>
    <property type="project" value="UniProtKB-KW"/>
</dbReference>
<dbReference type="PANTHER" id="PTHR34378:SF1">
    <property type="entry name" value="GLUTAMATE--CYSTEINE LIGASE, CHLOROPLASTIC"/>
    <property type="match status" value="1"/>
</dbReference>
<evidence type="ECO:0000313" key="6">
    <source>
        <dbReference type="EMBL" id="VWQ27647.1"/>
    </source>
</evidence>
<dbReference type="InterPro" id="IPR006336">
    <property type="entry name" value="GCS2"/>
</dbReference>
<dbReference type="PANTHER" id="PTHR34378">
    <property type="entry name" value="GLUTAMATE--CYSTEINE LIGASE, CHLOROPLASTIC"/>
    <property type="match status" value="1"/>
</dbReference>
<protein>
    <recommendedName>
        <fullName evidence="1">glutamate--cysteine ligase</fullName>
        <ecNumber evidence="1">6.3.2.2</ecNumber>
    </recommendedName>
</protein>
<organism evidence="6 9">
    <name type="scientific">Bifidobacterium longum subsp. infantis</name>
    <dbReference type="NCBI Taxonomy" id="1682"/>
    <lineage>
        <taxon>Bacteria</taxon>
        <taxon>Bacillati</taxon>
        <taxon>Actinomycetota</taxon>
        <taxon>Actinomycetes</taxon>
        <taxon>Bifidobacteriales</taxon>
        <taxon>Bifidobacteriaceae</taxon>
        <taxon>Bifidobacterium</taxon>
    </lineage>
</organism>
<dbReference type="GO" id="GO:0006750">
    <property type="term" value="P:glutathione biosynthetic process"/>
    <property type="evidence" value="ECO:0007669"/>
    <property type="project" value="InterPro"/>
</dbReference>
<dbReference type="SUPFAM" id="SSF55931">
    <property type="entry name" value="Glutamine synthetase/guanido kinase"/>
    <property type="match status" value="1"/>
</dbReference>
<dbReference type="InterPro" id="IPR014746">
    <property type="entry name" value="Gln_synth/guanido_kin_cat_dom"/>
</dbReference>
<evidence type="ECO:0000256" key="1">
    <source>
        <dbReference type="ARBA" id="ARBA00012220"/>
    </source>
</evidence>
<keyword evidence="2 6" id="KW-0436">Ligase</keyword>
<dbReference type="EC" id="6.3.2.2" evidence="1"/>
<dbReference type="Proteomes" id="UP000494270">
    <property type="component" value="Unassembled WGS sequence"/>
</dbReference>
<proteinExistence type="predicted"/>
<dbReference type="RefSeq" id="WP_174773908.1">
    <property type="nucleotide sequence ID" value="NZ_CABWKE010000012.1"/>
</dbReference>
<dbReference type="EMBL" id="CABWKE010000012">
    <property type="protein sequence ID" value="VWQ27647.1"/>
    <property type="molecule type" value="Genomic_DNA"/>
</dbReference>
<evidence type="ECO:0000313" key="8">
    <source>
        <dbReference type="Proteomes" id="UP000494179"/>
    </source>
</evidence>
<dbReference type="InterPro" id="IPR035434">
    <property type="entry name" value="GCL_bact_plant"/>
</dbReference>
<dbReference type="AlphaFoldDB" id="A0A8U0KTN3"/>
<comment type="caution">
    <text evidence="6">The sequence shown here is derived from an EMBL/GenBank/DDBJ whole genome shotgun (WGS) entry which is preliminary data.</text>
</comment>
<evidence type="ECO:0000256" key="2">
    <source>
        <dbReference type="ARBA" id="ARBA00022598"/>
    </source>
</evidence>
<gene>
    <name evidence="6" type="primary">ybdK</name>
    <name evidence="7" type="ORF">BIFLH664_01108</name>
    <name evidence="6" type="ORF">BIFLH665_00742</name>
</gene>
<name>A0A8U0KTN3_BIFLI</name>
<evidence type="ECO:0000256" key="4">
    <source>
        <dbReference type="ARBA" id="ARBA00022840"/>
    </source>
</evidence>
<accession>A0A8U0KTN3</accession>
<keyword evidence="3" id="KW-0547">Nucleotide-binding</keyword>
<dbReference type="EMBL" id="CABWKI010000012">
    <property type="protein sequence ID" value="VWQ35409.1"/>
    <property type="molecule type" value="Genomic_DNA"/>
</dbReference>
<keyword evidence="4" id="KW-0067">ATP-binding</keyword>
<reference evidence="8 9" key="1">
    <citation type="submission" date="2019-10" db="EMBL/GenBank/DDBJ databases">
        <authorList>
            <consortium name="Melissa Lawson"/>
            <person name="O'neill I."/>
        </authorList>
    </citation>
    <scope>NUCLEOTIDE SEQUENCE [LARGE SCALE GENOMIC DNA]</scope>
    <source>
        <strain evidence="7">LH_664</strain>
        <strain evidence="6">LH_665</strain>
    </source>
</reference>
<dbReference type="GO" id="GO:0004357">
    <property type="term" value="F:glutamate-cysteine ligase activity"/>
    <property type="evidence" value="ECO:0007669"/>
    <property type="project" value="UniProtKB-EC"/>
</dbReference>
<dbReference type="Proteomes" id="UP000494179">
    <property type="component" value="Unassembled WGS sequence"/>
</dbReference>
<evidence type="ECO:0000256" key="5">
    <source>
        <dbReference type="ARBA" id="ARBA00048819"/>
    </source>
</evidence>